<dbReference type="EMBL" id="JAAHFQ010000094">
    <property type="protein sequence ID" value="NER27353.1"/>
    <property type="molecule type" value="Genomic_DNA"/>
</dbReference>
<dbReference type="InterPro" id="IPR005331">
    <property type="entry name" value="Sulfotransferase"/>
</dbReference>
<sequence>MYYPEHQVISVHIPKTAGNSIARGLASNGFAKTVLLKKHAKAQEYREVVGKRVWEEYFTFAFVRNPWDLMVSSYNWWLQKASKYEQLHQEIKAIRQLGSFPAFINSIYGSMMVNEYYGSIVDWICDCRQKVIVEFVGKFESLDNDWSYICKRLSLKETTLPHTNQTSRRTYRDYYDTKSKKIVEQRFEWAIQQFEYSF</sequence>
<name>A0A6B3N700_9CYAN</name>
<dbReference type="InterPro" id="IPR027417">
    <property type="entry name" value="P-loop_NTPase"/>
</dbReference>
<keyword evidence="1" id="KW-0808">Transferase</keyword>
<gene>
    <name evidence="1" type="ORF">F6J89_06885</name>
</gene>
<proteinExistence type="predicted"/>
<dbReference type="Gene3D" id="3.40.50.300">
    <property type="entry name" value="P-loop containing nucleotide triphosphate hydrolases"/>
    <property type="match status" value="1"/>
</dbReference>
<comment type="caution">
    <text evidence="1">The sequence shown here is derived from an EMBL/GenBank/DDBJ whole genome shotgun (WGS) entry which is preliminary data.</text>
</comment>
<evidence type="ECO:0000313" key="1">
    <source>
        <dbReference type="EMBL" id="NER27353.1"/>
    </source>
</evidence>
<accession>A0A6B3N700</accession>
<dbReference type="AlphaFoldDB" id="A0A6B3N700"/>
<reference evidence="1" key="1">
    <citation type="submission" date="2019-11" db="EMBL/GenBank/DDBJ databases">
        <title>Genomic insights into an expanded diversity of filamentous marine cyanobacteria reveals the extraordinary biosynthetic potential of Moorea and Okeania.</title>
        <authorList>
            <person name="Ferreira Leao T."/>
            <person name="Wang M."/>
            <person name="Moss N."/>
            <person name="Da Silva R."/>
            <person name="Sanders J."/>
            <person name="Nurk S."/>
            <person name="Gurevich A."/>
            <person name="Humphrey G."/>
            <person name="Reher R."/>
            <person name="Zhu Q."/>
            <person name="Belda-Ferre P."/>
            <person name="Glukhov E."/>
            <person name="Rex R."/>
            <person name="Dorrestein P.C."/>
            <person name="Knight R."/>
            <person name="Pevzner P."/>
            <person name="Gerwick W.H."/>
            <person name="Gerwick L."/>
        </authorList>
    </citation>
    <scope>NUCLEOTIDE SEQUENCE</scope>
    <source>
        <strain evidence="1">SIO1C4</strain>
    </source>
</reference>
<dbReference type="GO" id="GO:0008146">
    <property type="term" value="F:sulfotransferase activity"/>
    <property type="evidence" value="ECO:0007669"/>
    <property type="project" value="InterPro"/>
</dbReference>
<dbReference type="GO" id="GO:0016020">
    <property type="term" value="C:membrane"/>
    <property type="evidence" value="ECO:0007669"/>
    <property type="project" value="InterPro"/>
</dbReference>
<organism evidence="1">
    <name type="scientific">Symploca sp. SIO1C4</name>
    <dbReference type="NCBI Taxonomy" id="2607765"/>
    <lineage>
        <taxon>Bacteria</taxon>
        <taxon>Bacillati</taxon>
        <taxon>Cyanobacteriota</taxon>
        <taxon>Cyanophyceae</taxon>
        <taxon>Coleofasciculales</taxon>
        <taxon>Coleofasciculaceae</taxon>
        <taxon>Symploca</taxon>
    </lineage>
</organism>
<protein>
    <submittedName>
        <fullName evidence="1">Sulfotransferase family protein</fullName>
    </submittedName>
</protein>
<dbReference type="Pfam" id="PF03567">
    <property type="entry name" value="Sulfotransfer_2"/>
    <property type="match status" value="1"/>
</dbReference>